<name>A0A7C9IVK3_9BACT</name>
<protein>
    <submittedName>
        <fullName evidence="2">Uncharacterized protein</fullName>
    </submittedName>
</protein>
<accession>A0A7C9IVK3</accession>
<sequence length="105" mass="11935">MKIPGDVFGRGCLWVSLAALYGLLAMRLFVVWREGLWLAWPLGNFVPDALVRRIFALNDAGPRRCIVWFLEQDILYYVAAICLAIWWLIPAGTAAPADKQDERSR</sequence>
<dbReference type="RefSeq" id="WP_160961608.1">
    <property type="nucleotide sequence ID" value="NZ_WVUD01000023.1"/>
</dbReference>
<dbReference type="OrthoDB" id="5457515at2"/>
<evidence type="ECO:0000256" key="1">
    <source>
        <dbReference type="SAM" id="Phobius"/>
    </source>
</evidence>
<proteinExistence type="predicted"/>
<keyword evidence="1" id="KW-1133">Transmembrane helix</keyword>
<feature type="transmembrane region" description="Helical" evidence="1">
    <location>
        <begin position="12"/>
        <end position="32"/>
    </location>
</feature>
<evidence type="ECO:0000313" key="2">
    <source>
        <dbReference type="EMBL" id="MYL83983.1"/>
    </source>
</evidence>
<dbReference type="AlphaFoldDB" id="A0A7C9IVK3"/>
<feature type="transmembrane region" description="Helical" evidence="1">
    <location>
        <begin position="74"/>
        <end position="95"/>
    </location>
</feature>
<evidence type="ECO:0000313" key="3">
    <source>
        <dbReference type="Proteomes" id="UP000482487"/>
    </source>
</evidence>
<keyword evidence="3" id="KW-1185">Reference proteome</keyword>
<keyword evidence="1" id="KW-0472">Membrane</keyword>
<keyword evidence="1" id="KW-0812">Transmembrane</keyword>
<dbReference type="Proteomes" id="UP000482487">
    <property type="component" value="Unassembled WGS sequence"/>
</dbReference>
<comment type="caution">
    <text evidence="2">The sequence shown here is derived from an EMBL/GenBank/DDBJ whole genome shotgun (WGS) entry which is preliminary data.</text>
</comment>
<organism evidence="2 3">
    <name type="scientific">Solidesulfovibrio aerotolerans</name>
    <dbReference type="NCBI Taxonomy" id="295255"/>
    <lineage>
        <taxon>Bacteria</taxon>
        <taxon>Pseudomonadati</taxon>
        <taxon>Thermodesulfobacteriota</taxon>
        <taxon>Desulfovibrionia</taxon>
        <taxon>Desulfovibrionales</taxon>
        <taxon>Desulfovibrionaceae</taxon>
        <taxon>Solidesulfovibrio</taxon>
    </lineage>
</organism>
<gene>
    <name evidence="2" type="ORF">GTA51_12670</name>
</gene>
<dbReference type="EMBL" id="WVUD01000023">
    <property type="protein sequence ID" value="MYL83983.1"/>
    <property type="molecule type" value="Genomic_DNA"/>
</dbReference>
<reference evidence="2 3" key="1">
    <citation type="submission" date="2020-01" db="EMBL/GenBank/DDBJ databases">
        <title>Genome sequence of Desulfovibrio aerotolerans DSM 16695(T).</title>
        <authorList>
            <person name="Karnachuk O."/>
            <person name="Avakyan M."/>
            <person name="Mardanov A."/>
            <person name="Kadnikov V."/>
            <person name="Ravin N."/>
        </authorList>
    </citation>
    <scope>NUCLEOTIDE SEQUENCE [LARGE SCALE GENOMIC DNA]</scope>
    <source>
        <strain evidence="2 3">DSM 16695</strain>
    </source>
</reference>